<proteinExistence type="predicted"/>
<reference evidence="2" key="1">
    <citation type="submission" date="2023-04" db="EMBL/GenBank/DDBJ databases">
        <title>Phytophthora lilii NBRC 32176.</title>
        <authorList>
            <person name="Ichikawa N."/>
            <person name="Sato H."/>
            <person name="Tonouchi N."/>
        </authorList>
    </citation>
    <scope>NUCLEOTIDE SEQUENCE</scope>
    <source>
        <strain evidence="2">NBRC 32176</strain>
    </source>
</reference>
<dbReference type="InterPro" id="IPR011032">
    <property type="entry name" value="GroES-like_sf"/>
</dbReference>
<sequence>MEFPQTYSAYQYESYGPMDKTLSIHSNVEQAPLGPKQVRIKMHSASVNPVDDMILEFAGEAFLKRSPSAEKPLTIGMDGAGEVVV</sequence>
<dbReference type="InterPro" id="IPR013154">
    <property type="entry name" value="ADH-like_N"/>
</dbReference>
<organism evidence="2 3">
    <name type="scientific">Phytophthora lilii</name>
    <dbReference type="NCBI Taxonomy" id="2077276"/>
    <lineage>
        <taxon>Eukaryota</taxon>
        <taxon>Sar</taxon>
        <taxon>Stramenopiles</taxon>
        <taxon>Oomycota</taxon>
        <taxon>Peronosporomycetes</taxon>
        <taxon>Peronosporales</taxon>
        <taxon>Peronosporaceae</taxon>
        <taxon>Phytophthora</taxon>
    </lineage>
</organism>
<dbReference type="EMBL" id="BSXW01001085">
    <property type="protein sequence ID" value="GMF33532.1"/>
    <property type="molecule type" value="Genomic_DNA"/>
</dbReference>
<evidence type="ECO:0000259" key="1">
    <source>
        <dbReference type="Pfam" id="PF08240"/>
    </source>
</evidence>
<dbReference type="OrthoDB" id="201656at2759"/>
<accession>A0A9W6X8E1</accession>
<dbReference type="Pfam" id="PF08240">
    <property type="entry name" value="ADH_N"/>
    <property type="match status" value="1"/>
</dbReference>
<dbReference type="SUPFAM" id="SSF50129">
    <property type="entry name" value="GroES-like"/>
    <property type="match status" value="1"/>
</dbReference>
<dbReference type="Proteomes" id="UP001165083">
    <property type="component" value="Unassembled WGS sequence"/>
</dbReference>
<protein>
    <submittedName>
        <fullName evidence="2">Unnamed protein product</fullName>
    </submittedName>
</protein>
<evidence type="ECO:0000313" key="2">
    <source>
        <dbReference type="EMBL" id="GMF33532.1"/>
    </source>
</evidence>
<comment type="caution">
    <text evidence="2">The sequence shown here is derived from an EMBL/GenBank/DDBJ whole genome shotgun (WGS) entry which is preliminary data.</text>
</comment>
<gene>
    <name evidence="2" type="ORF">Plil01_001428500</name>
</gene>
<name>A0A9W6X8E1_9STRA</name>
<feature type="domain" description="Alcohol dehydrogenase-like N-terminal" evidence="1">
    <location>
        <begin position="34"/>
        <end position="84"/>
    </location>
</feature>
<dbReference type="Gene3D" id="3.90.180.10">
    <property type="entry name" value="Medium-chain alcohol dehydrogenases, catalytic domain"/>
    <property type="match status" value="1"/>
</dbReference>
<evidence type="ECO:0000313" key="3">
    <source>
        <dbReference type="Proteomes" id="UP001165083"/>
    </source>
</evidence>
<keyword evidence="3" id="KW-1185">Reference proteome</keyword>
<dbReference type="AlphaFoldDB" id="A0A9W6X8E1"/>